<dbReference type="OrthoDB" id="4829at2759"/>
<proteinExistence type="inferred from homology"/>
<evidence type="ECO:0000313" key="9">
    <source>
        <dbReference type="Proteomes" id="UP000007148"/>
    </source>
</evidence>
<evidence type="ECO:0000256" key="4">
    <source>
        <dbReference type="ARBA" id="ARBA00023136"/>
    </source>
</evidence>
<evidence type="ECO:0000256" key="2">
    <source>
        <dbReference type="ARBA" id="ARBA00022692"/>
    </source>
</evidence>
<dbReference type="InterPro" id="IPR024002">
    <property type="entry name" value="For/NO2_transpt_CS"/>
</dbReference>
<evidence type="ECO:0000256" key="5">
    <source>
        <dbReference type="ARBA" id="ARBA00049660"/>
    </source>
</evidence>
<evidence type="ECO:0000256" key="3">
    <source>
        <dbReference type="ARBA" id="ARBA00022989"/>
    </source>
</evidence>
<feature type="transmembrane region" description="Helical" evidence="7">
    <location>
        <begin position="131"/>
        <end position="153"/>
    </location>
</feature>
<comment type="caution">
    <text evidence="8">The sequence shown here is derived from an EMBL/GenBank/DDBJ whole genome shotgun (WGS) entry which is preliminary data.</text>
</comment>
<feature type="transmembrane region" description="Helical" evidence="7">
    <location>
        <begin position="50"/>
        <end position="72"/>
    </location>
</feature>
<dbReference type="PANTHER" id="PTHR30520">
    <property type="entry name" value="FORMATE TRANSPORTER-RELATED"/>
    <property type="match status" value="1"/>
</dbReference>
<feature type="transmembrane region" description="Helical" evidence="7">
    <location>
        <begin position="250"/>
        <end position="272"/>
    </location>
</feature>
<comment type="subcellular location">
    <subcellularLocation>
        <location evidence="1">Membrane</location>
        <topology evidence="1">Multi-pass membrane protein</topology>
    </subcellularLocation>
</comment>
<dbReference type="EMBL" id="CAFZ01000051">
    <property type="protein sequence ID" value="CCA69275.1"/>
    <property type="molecule type" value="Genomic_DNA"/>
</dbReference>
<dbReference type="OMA" id="WFVNARQ"/>
<dbReference type="InParanoid" id="G4TD93"/>
<dbReference type="GO" id="GO:0005886">
    <property type="term" value="C:plasma membrane"/>
    <property type="evidence" value="ECO:0007669"/>
    <property type="project" value="TreeGrafter"/>
</dbReference>
<dbReference type="Gene3D" id="1.20.1080.10">
    <property type="entry name" value="Glycerol uptake facilitator protein"/>
    <property type="match status" value="1"/>
</dbReference>
<dbReference type="eggNOG" id="ENOG502QUGF">
    <property type="taxonomic scope" value="Eukaryota"/>
</dbReference>
<dbReference type="InterPro" id="IPR023271">
    <property type="entry name" value="Aquaporin-like"/>
</dbReference>
<dbReference type="PROSITE" id="PS01005">
    <property type="entry name" value="FORMATE_NITRITE_TP_1"/>
    <property type="match status" value="1"/>
</dbReference>
<feature type="transmembrane region" description="Helical" evidence="7">
    <location>
        <begin position="92"/>
        <end position="110"/>
    </location>
</feature>
<evidence type="ECO:0000256" key="1">
    <source>
        <dbReference type="ARBA" id="ARBA00004141"/>
    </source>
</evidence>
<dbReference type="InterPro" id="IPR000292">
    <property type="entry name" value="For/NO2_transpt"/>
</dbReference>
<protein>
    <submittedName>
        <fullName evidence="8">Related to formate transport protein</fullName>
    </submittedName>
</protein>
<keyword evidence="9" id="KW-1185">Reference proteome</keyword>
<evidence type="ECO:0000256" key="6">
    <source>
        <dbReference type="SAM" id="MobiDB-lite"/>
    </source>
</evidence>
<name>G4TD93_SERID</name>
<comment type="similarity">
    <text evidence="5">Belongs to the FNT transporter (TC 1.A.16) family.</text>
</comment>
<feature type="transmembrane region" description="Helical" evidence="7">
    <location>
        <begin position="216"/>
        <end position="238"/>
    </location>
</feature>
<gene>
    <name evidence="8" type="ORF">PIIN_03174</name>
</gene>
<accession>G4TD93</accession>
<dbReference type="STRING" id="1109443.G4TD93"/>
<evidence type="ECO:0000313" key="8">
    <source>
        <dbReference type="EMBL" id="CCA69275.1"/>
    </source>
</evidence>
<dbReference type="HOGENOM" id="CLU_036896_5_0_1"/>
<dbReference type="PANTHER" id="PTHR30520:SF6">
    <property type="entry name" value="FORMATE_NITRATE FAMILY TRANSPORTER (EUROFUNG)"/>
    <property type="match status" value="1"/>
</dbReference>
<evidence type="ECO:0000256" key="7">
    <source>
        <dbReference type="SAM" id="Phobius"/>
    </source>
</evidence>
<feature type="transmembrane region" description="Helical" evidence="7">
    <location>
        <begin position="182"/>
        <end position="204"/>
    </location>
</feature>
<feature type="region of interest" description="Disordered" evidence="6">
    <location>
        <begin position="306"/>
        <end position="347"/>
    </location>
</feature>
<keyword evidence="3 7" id="KW-1133">Transmembrane helix</keyword>
<dbReference type="Proteomes" id="UP000007148">
    <property type="component" value="Unassembled WGS sequence"/>
</dbReference>
<dbReference type="Pfam" id="PF01226">
    <property type="entry name" value="Form_Nir_trans"/>
    <property type="match status" value="1"/>
</dbReference>
<dbReference type="GO" id="GO:0015499">
    <property type="term" value="F:formate transmembrane transporter activity"/>
    <property type="evidence" value="ECO:0007669"/>
    <property type="project" value="TreeGrafter"/>
</dbReference>
<reference evidence="8 9" key="1">
    <citation type="journal article" date="2011" name="PLoS Pathog.">
        <title>Endophytic Life Strategies Decoded by Genome and Transcriptome Analyses of the Mutualistic Root Symbiont Piriformospora indica.</title>
        <authorList>
            <person name="Zuccaro A."/>
            <person name="Lahrmann U."/>
            <person name="Guldener U."/>
            <person name="Langen G."/>
            <person name="Pfiffi S."/>
            <person name="Biedenkopf D."/>
            <person name="Wong P."/>
            <person name="Samans B."/>
            <person name="Grimm C."/>
            <person name="Basiewicz M."/>
            <person name="Murat C."/>
            <person name="Martin F."/>
            <person name="Kogel K.H."/>
        </authorList>
    </citation>
    <scope>NUCLEOTIDE SEQUENCE [LARGE SCALE GENOMIC DNA]</scope>
    <source>
        <strain evidence="8 9">DSM 11827</strain>
    </source>
</reference>
<keyword evidence="2 7" id="KW-0812">Transmembrane</keyword>
<organism evidence="8 9">
    <name type="scientific">Serendipita indica (strain DSM 11827)</name>
    <name type="common">Root endophyte fungus</name>
    <name type="synonym">Piriformospora indica</name>
    <dbReference type="NCBI Taxonomy" id="1109443"/>
    <lineage>
        <taxon>Eukaryota</taxon>
        <taxon>Fungi</taxon>
        <taxon>Dikarya</taxon>
        <taxon>Basidiomycota</taxon>
        <taxon>Agaricomycotina</taxon>
        <taxon>Agaricomycetes</taxon>
        <taxon>Sebacinales</taxon>
        <taxon>Serendipitaceae</taxon>
        <taxon>Serendipita</taxon>
    </lineage>
</organism>
<keyword evidence="4 7" id="KW-0472">Membrane</keyword>
<sequence>MEERKDRRPTLIDVVEARPAQTNDMLSGLLLEDAMIHNASHKMHNPVDKMAFLGFLAGVWVGFGGIAATSVAGGIPKAIRDEWPVLPRLGTAFFFPFALHFIILFGGELFTGNTMILSIGLWNRVIPVRRALLNLLIVYIANFFGCVLMSYIFSYQTDIFEAEPWRSFVQEIAYSKTRAHPWWVIFLKAIPANTLVCMAVMLGFAARDSAGKIVALWFPVVMFVLPSFEHAIANMYFVSNGLWHGADITFGWMMFNQSAAVLGNFVGGAIAIGTVEHAMNHWTSPLPWEEGHAVGTLAAADVESTRKAKENRPEAEKQQLRELTLTRTRSRAPSSPVQMRNGHALPA</sequence>
<feature type="compositionally biased region" description="Basic and acidic residues" evidence="6">
    <location>
        <begin position="306"/>
        <end position="320"/>
    </location>
</feature>
<dbReference type="AlphaFoldDB" id="G4TD93"/>